<protein>
    <submittedName>
        <fullName evidence="6">Alkaline phosphatase</fullName>
    </submittedName>
</protein>
<dbReference type="Pfam" id="PF00245">
    <property type="entry name" value="Alk_phosphatase"/>
    <property type="match status" value="1"/>
</dbReference>
<evidence type="ECO:0000256" key="4">
    <source>
        <dbReference type="RuleBase" id="RU003946"/>
    </source>
</evidence>
<evidence type="ECO:0000256" key="2">
    <source>
        <dbReference type="PIRSR" id="PIRSR601952-1"/>
    </source>
</evidence>
<comment type="similarity">
    <text evidence="4">Belongs to the alkaline phosphatase family.</text>
</comment>
<evidence type="ECO:0000256" key="3">
    <source>
        <dbReference type="PIRSR" id="PIRSR601952-2"/>
    </source>
</evidence>
<evidence type="ECO:0000256" key="5">
    <source>
        <dbReference type="SAM" id="SignalP"/>
    </source>
</evidence>
<dbReference type="GO" id="GO:0004035">
    <property type="term" value="F:alkaline phosphatase activity"/>
    <property type="evidence" value="ECO:0007669"/>
    <property type="project" value="TreeGrafter"/>
</dbReference>
<dbReference type="InterPro" id="IPR001952">
    <property type="entry name" value="Alkaline_phosphatase"/>
</dbReference>
<name>A0A5C5GGG9_9RHOB</name>
<dbReference type="GO" id="GO:0046872">
    <property type="term" value="F:metal ion binding"/>
    <property type="evidence" value="ECO:0007669"/>
    <property type="project" value="UniProtKB-KW"/>
</dbReference>
<dbReference type="CDD" id="cd16012">
    <property type="entry name" value="ALP"/>
    <property type="match status" value="1"/>
</dbReference>
<feature type="binding site" evidence="3">
    <location>
        <position position="172"/>
    </location>
    <ligand>
        <name>Mg(2+)</name>
        <dbReference type="ChEBI" id="CHEBI:18420"/>
    </ligand>
</feature>
<dbReference type="AlphaFoldDB" id="A0A5C5GGG9"/>
<feature type="binding site" evidence="3">
    <location>
        <position position="364"/>
    </location>
    <ligand>
        <name>Zn(2+)</name>
        <dbReference type="ChEBI" id="CHEBI:29105"/>
        <label>2</label>
    </ligand>
</feature>
<feature type="binding site" evidence="3">
    <location>
        <position position="365"/>
    </location>
    <ligand>
        <name>Zn(2+)</name>
        <dbReference type="ChEBI" id="CHEBI:29105"/>
        <label>2</label>
    </ligand>
</feature>
<keyword evidence="3" id="KW-0460">Magnesium</keyword>
<keyword evidence="5" id="KW-0732">Signal</keyword>
<dbReference type="RefSeq" id="WP_140194633.1">
    <property type="nucleotide sequence ID" value="NZ_CP065915.1"/>
</dbReference>
<dbReference type="Proteomes" id="UP000314011">
    <property type="component" value="Unassembled WGS sequence"/>
</dbReference>
<feature type="binding site" evidence="3">
    <location>
        <position position="327"/>
    </location>
    <ligand>
        <name>Zn(2+)</name>
        <dbReference type="ChEBI" id="CHEBI:29105"/>
        <label>2</label>
    </ligand>
</feature>
<dbReference type="PRINTS" id="PR00113">
    <property type="entry name" value="ALKPHPHTASE"/>
</dbReference>
<dbReference type="SMART" id="SM00098">
    <property type="entry name" value="alkPPc"/>
    <property type="match status" value="1"/>
</dbReference>
<feature type="binding site" evidence="3">
    <location>
        <position position="60"/>
    </location>
    <ligand>
        <name>Mg(2+)</name>
        <dbReference type="ChEBI" id="CHEBI:18420"/>
    </ligand>
</feature>
<keyword evidence="7" id="KW-1185">Reference proteome</keyword>
<evidence type="ECO:0000313" key="7">
    <source>
        <dbReference type="Proteomes" id="UP000314011"/>
    </source>
</evidence>
<accession>A0A5C5GGG9</accession>
<sequence>MNIRFAVSALALTAATSANAQDLAQSGSDWFVAGQTTIQEILDRQPNTNTARNVIVLVADGNGVSTNYATRLFMGQQEGGLGEDYVLPYEGNDFYNALVKTYNINAQTPDSAPTAGALNTGVKQRFNLINLGENAIHDDCTTEADNGLDLFSEMMTEAGKSVGIVSTARITHATPAAVYARTANRNWEDAVPEECESSRDIATQLIDQMEAGVIDFALGGGGRYFAPEGTAHGEITGSRADDSDLVARAMDLGAQFASNQEEFDALSLDGSAPVLGLFEDSHMMYEYDRTGEPSLAEMTAAAIEYLSTNEDGFYLEIEAGRVDHANHAGNLYRTLTDGVAFAEAVAIADEMTDDEDTLLIVTADHEHAIAFNGYCGRGSDITGLCYDIAQEGIEHTDELVLAADGKPYSIVGYLNGAGSVLIEQEDGTFSGERPDVDQETVTDPDYLQQALVPMSSETHSGVDVAAYAKGPFAHLVSGTLEQNVLFHVMHHAVFGAGE</sequence>
<keyword evidence="3" id="KW-0862">Zinc</keyword>
<comment type="cofactor">
    <cofactor evidence="3">
        <name>Zn(2+)</name>
        <dbReference type="ChEBI" id="CHEBI:29105"/>
    </cofactor>
    <text evidence="3">Binds 2 Zn(2+) ions.</text>
</comment>
<evidence type="ECO:0000256" key="1">
    <source>
        <dbReference type="ARBA" id="ARBA00022553"/>
    </source>
</evidence>
<feature type="binding site" evidence="3">
    <location>
        <position position="318"/>
    </location>
    <ligand>
        <name>Mg(2+)</name>
        <dbReference type="ChEBI" id="CHEBI:18420"/>
    </ligand>
</feature>
<gene>
    <name evidence="6" type="ORF">FHY64_11470</name>
</gene>
<feature type="binding site" evidence="3">
    <location>
        <position position="459"/>
    </location>
    <ligand>
        <name>Zn(2+)</name>
        <dbReference type="ChEBI" id="CHEBI:29105"/>
        <label>2</label>
    </ligand>
</feature>
<proteinExistence type="inferred from homology"/>
<keyword evidence="3" id="KW-0479">Metal-binding</keyword>
<keyword evidence="1" id="KW-0597">Phosphoprotein</keyword>
<dbReference type="EMBL" id="VFFF01000001">
    <property type="protein sequence ID" value="TNY33848.1"/>
    <property type="molecule type" value="Genomic_DNA"/>
</dbReference>
<reference evidence="6 7" key="1">
    <citation type="submission" date="2019-06" db="EMBL/GenBank/DDBJ databases">
        <title>Genome of new Rhodobacteraceae sp. SM1903.</title>
        <authorList>
            <person name="Ren X."/>
        </authorList>
    </citation>
    <scope>NUCLEOTIDE SEQUENCE [LARGE SCALE GENOMIC DNA]</scope>
    <source>
        <strain evidence="6 7">SM1903</strain>
    </source>
</reference>
<evidence type="ECO:0000313" key="6">
    <source>
        <dbReference type="EMBL" id="TNY33848.1"/>
    </source>
</evidence>
<feature type="binding site" evidence="3">
    <location>
        <position position="60"/>
    </location>
    <ligand>
        <name>Zn(2+)</name>
        <dbReference type="ChEBI" id="CHEBI:29105"/>
        <label>2</label>
    </ligand>
</feature>
<feature type="binding site" evidence="3">
    <location>
        <position position="174"/>
    </location>
    <ligand>
        <name>Mg(2+)</name>
        <dbReference type="ChEBI" id="CHEBI:18420"/>
    </ligand>
</feature>
<dbReference type="PANTHER" id="PTHR11596:SF5">
    <property type="entry name" value="ALKALINE PHOSPHATASE"/>
    <property type="match status" value="1"/>
</dbReference>
<feature type="signal peptide" evidence="5">
    <location>
        <begin position="1"/>
        <end position="20"/>
    </location>
</feature>
<dbReference type="Gene3D" id="3.40.720.10">
    <property type="entry name" value="Alkaline Phosphatase, subunit A"/>
    <property type="match status" value="1"/>
</dbReference>
<feature type="chain" id="PRO_5022763448" evidence="5">
    <location>
        <begin position="21"/>
        <end position="498"/>
    </location>
</feature>
<feature type="binding site" evidence="3">
    <location>
        <position position="323"/>
    </location>
    <ligand>
        <name>Zn(2+)</name>
        <dbReference type="ChEBI" id="CHEBI:29105"/>
        <label>2</label>
    </ligand>
</feature>
<dbReference type="InterPro" id="IPR017850">
    <property type="entry name" value="Alkaline_phosphatase_core_sf"/>
</dbReference>
<comment type="caution">
    <text evidence="6">The sequence shown here is derived from an EMBL/GenBank/DDBJ whole genome shotgun (WGS) entry which is preliminary data.</text>
</comment>
<organism evidence="6 7">
    <name type="scientific">Pelagovum pacificum</name>
    <dbReference type="NCBI Taxonomy" id="2588711"/>
    <lineage>
        <taxon>Bacteria</taxon>
        <taxon>Pseudomonadati</taxon>
        <taxon>Pseudomonadota</taxon>
        <taxon>Alphaproteobacteria</taxon>
        <taxon>Rhodobacterales</taxon>
        <taxon>Paracoccaceae</taxon>
        <taxon>Pelagovum</taxon>
    </lineage>
</organism>
<dbReference type="OrthoDB" id="9794455at2"/>
<dbReference type="SUPFAM" id="SSF53649">
    <property type="entry name" value="Alkaline phosphatase-like"/>
    <property type="match status" value="1"/>
</dbReference>
<feature type="active site" description="Phosphoserine intermediate" evidence="2">
    <location>
        <position position="111"/>
    </location>
</feature>
<comment type="cofactor">
    <cofactor evidence="3">
        <name>Mg(2+)</name>
        <dbReference type="ChEBI" id="CHEBI:18420"/>
    </cofactor>
    <text evidence="3">Binds 1 Mg(2+) ion.</text>
</comment>
<dbReference type="PANTHER" id="PTHR11596">
    <property type="entry name" value="ALKALINE PHOSPHATASE"/>
    <property type="match status" value="1"/>
</dbReference>